<evidence type="ECO:0000256" key="1">
    <source>
        <dbReference type="ARBA" id="ARBA00022617"/>
    </source>
</evidence>
<feature type="chain" id="PRO_5007097535" evidence="5">
    <location>
        <begin position="25"/>
        <end position="133"/>
    </location>
</feature>
<organism evidence="7 8">
    <name type="scientific">Chlorobium limicola</name>
    <dbReference type="NCBI Taxonomy" id="1092"/>
    <lineage>
        <taxon>Bacteria</taxon>
        <taxon>Pseudomonadati</taxon>
        <taxon>Chlorobiota</taxon>
        <taxon>Chlorobiia</taxon>
        <taxon>Chlorobiales</taxon>
        <taxon>Chlorobiaceae</taxon>
        <taxon>Chlorobium/Pelodictyon group</taxon>
        <taxon>Chlorobium</taxon>
    </lineage>
</organism>
<dbReference type="AlphaFoldDB" id="A0A101JA38"/>
<evidence type="ECO:0000256" key="5">
    <source>
        <dbReference type="SAM" id="SignalP"/>
    </source>
</evidence>
<accession>A0A101JA38</accession>
<protein>
    <submittedName>
        <fullName evidence="7">Cytochrome C</fullName>
    </submittedName>
</protein>
<dbReference type="SUPFAM" id="SSF46626">
    <property type="entry name" value="Cytochrome c"/>
    <property type="match status" value="1"/>
</dbReference>
<feature type="signal peptide" evidence="5">
    <location>
        <begin position="1"/>
        <end position="24"/>
    </location>
</feature>
<dbReference type="GO" id="GO:0009055">
    <property type="term" value="F:electron transfer activity"/>
    <property type="evidence" value="ECO:0007669"/>
    <property type="project" value="InterPro"/>
</dbReference>
<dbReference type="PROSITE" id="PS51007">
    <property type="entry name" value="CYTC"/>
    <property type="match status" value="1"/>
</dbReference>
<dbReference type="GO" id="GO:0046872">
    <property type="term" value="F:metal ion binding"/>
    <property type="evidence" value="ECO:0007669"/>
    <property type="project" value="UniProtKB-KW"/>
</dbReference>
<evidence type="ECO:0000256" key="3">
    <source>
        <dbReference type="ARBA" id="ARBA00023004"/>
    </source>
</evidence>
<name>A0A101JA38_CHLLI</name>
<comment type="caution">
    <text evidence="7">The sequence shown here is derived from an EMBL/GenBank/DDBJ whole genome shotgun (WGS) entry which is preliminary data.</text>
</comment>
<dbReference type="EMBL" id="LMBR01000187">
    <property type="protein sequence ID" value="KUL23013.1"/>
    <property type="molecule type" value="Genomic_DNA"/>
</dbReference>
<dbReference type="RefSeq" id="WP_059139284.1">
    <property type="nucleotide sequence ID" value="NZ_LMBR01000187.1"/>
</dbReference>
<dbReference type="Gene3D" id="1.10.760.10">
    <property type="entry name" value="Cytochrome c-like domain"/>
    <property type="match status" value="1"/>
</dbReference>
<reference evidence="7 8" key="1">
    <citation type="submission" date="2015-10" db="EMBL/GenBank/DDBJ databases">
        <title>Draft Genome Sequence of Chlorobium limicola strain Frasassi Growing under Artificial Lighting in the Frasassi Cave System.</title>
        <authorList>
            <person name="Mansor M."/>
            <person name="Macalady J."/>
        </authorList>
    </citation>
    <scope>NUCLEOTIDE SEQUENCE [LARGE SCALE GENOMIC DNA]</scope>
    <source>
        <strain evidence="7 8">Frasassi</strain>
    </source>
</reference>
<keyword evidence="1 4" id="KW-0349">Heme</keyword>
<keyword evidence="8" id="KW-1185">Reference proteome</keyword>
<dbReference type="GO" id="GO:0020037">
    <property type="term" value="F:heme binding"/>
    <property type="evidence" value="ECO:0007669"/>
    <property type="project" value="InterPro"/>
</dbReference>
<keyword evidence="2 4" id="KW-0479">Metal-binding</keyword>
<evidence type="ECO:0000313" key="8">
    <source>
        <dbReference type="Proteomes" id="UP000053937"/>
    </source>
</evidence>
<evidence type="ECO:0000259" key="6">
    <source>
        <dbReference type="PROSITE" id="PS51007"/>
    </source>
</evidence>
<evidence type="ECO:0000313" key="7">
    <source>
        <dbReference type="EMBL" id="KUL23013.1"/>
    </source>
</evidence>
<dbReference type="OrthoDB" id="595375at2"/>
<feature type="domain" description="Cytochrome c" evidence="6">
    <location>
        <begin position="26"/>
        <end position="122"/>
    </location>
</feature>
<evidence type="ECO:0000256" key="4">
    <source>
        <dbReference type="PROSITE-ProRule" id="PRU00433"/>
    </source>
</evidence>
<evidence type="ECO:0000256" key="2">
    <source>
        <dbReference type="ARBA" id="ARBA00022723"/>
    </source>
</evidence>
<sequence length="133" mass="14699">MKNNIITCLTLVALVSGISSPGHASQAKTGGEEIFQRNCGVCHSMKPPPKTAPPVLGIALHYREAFTDKQKAVEHMVRFMQKPDASHSKLEPAAVKRFGLMPAMAMSPDDLKLVSEWFWDQYDPSFRTPGNCK</sequence>
<dbReference type="InterPro" id="IPR009056">
    <property type="entry name" value="Cyt_c-like_dom"/>
</dbReference>
<proteinExistence type="predicted"/>
<keyword evidence="5" id="KW-0732">Signal</keyword>
<gene>
    <name evidence="7" type="ORF">ASB62_07435</name>
</gene>
<dbReference type="InterPro" id="IPR036909">
    <property type="entry name" value="Cyt_c-like_dom_sf"/>
</dbReference>
<dbReference type="Proteomes" id="UP000053937">
    <property type="component" value="Unassembled WGS sequence"/>
</dbReference>
<keyword evidence="3 4" id="KW-0408">Iron</keyword>